<dbReference type="InterPro" id="IPR050508">
    <property type="entry name" value="Methyltransf_Superfamily"/>
</dbReference>
<dbReference type="SUPFAM" id="SSF102588">
    <property type="entry name" value="LmbE-like"/>
    <property type="match status" value="1"/>
</dbReference>
<dbReference type="Gene3D" id="3.40.50.150">
    <property type="entry name" value="Vaccinia Virus protein VP39"/>
    <property type="match status" value="1"/>
</dbReference>
<dbReference type="EMBL" id="BAGZ01000016">
    <property type="protein sequence ID" value="GAB78755.1"/>
    <property type="molecule type" value="Genomic_DNA"/>
</dbReference>
<feature type="compositionally biased region" description="Basic and acidic residues" evidence="2">
    <location>
        <begin position="10"/>
        <end position="23"/>
    </location>
</feature>
<evidence type="ECO:0000313" key="5">
    <source>
        <dbReference type="Proteomes" id="UP000008495"/>
    </source>
</evidence>
<organism evidence="4 5">
    <name type="scientific">Austwickia chelonae NBRC 105200</name>
    <dbReference type="NCBI Taxonomy" id="1184607"/>
    <lineage>
        <taxon>Bacteria</taxon>
        <taxon>Bacillati</taxon>
        <taxon>Actinomycetota</taxon>
        <taxon>Actinomycetes</taxon>
        <taxon>Micrococcales</taxon>
        <taxon>Dermatophilaceae</taxon>
        <taxon>Austwickia</taxon>
    </lineage>
</organism>
<comment type="caution">
    <text evidence="4">The sequence shown here is derived from an EMBL/GenBank/DDBJ whole genome shotgun (WGS) entry which is preliminary data.</text>
</comment>
<reference evidence="4 5" key="1">
    <citation type="submission" date="2012-08" db="EMBL/GenBank/DDBJ databases">
        <title>Whole genome shotgun sequence of Austwickia chelonae NBRC 105200.</title>
        <authorList>
            <person name="Yoshida I."/>
            <person name="Hosoyama A."/>
            <person name="Tsuchikane K."/>
            <person name="Katsumata H."/>
            <person name="Ando Y."/>
            <person name="Ohji S."/>
            <person name="Hamada M."/>
            <person name="Tamura T."/>
            <person name="Yamazoe A."/>
            <person name="Yamazaki S."/>
            <person name="Fujita N."/>
        </authorList>
    </citation>
    <scope>NUCLEOTIDE SEQUENCE [LARGE SCALE GENOMIC DNA]</scope>
    <source>
        <strain evidence="4 5">NBRC 105200</strain>
    </source>
</reference>
<dbReference type="OrthoDB" id="116799at2"/>
<dbReference type="Gene3D" id="3.40.50.10320">
    <property type="entry name" value="LmbE-like"/>
    <property type="match status" value="1"/>
</dbReference>
<dbReference type="AlphaFoldDB" id="K6VTT4"/>
<feature type="region of interest" description="Disordered" evidence="2">
    <location>
        <begin position="260"/>
        <end position="283"/>
    </location>
</feature>
<dbReference type="RefSeq" id="WP_006503512.1">
    <property type="nucleotide sequence ID" value="NZ_BAGZ01000016.1"/>
</dbReference>
<gene>
    <name evidence="4" type="ORF">AUCHE_16_01780</name>
</gene>
<feature type="region of interest" description="Disordered" evidence="2">
    <location>
        <begin position="1"/>
        <end position="23"/>
    </location>
</feature>
<dbReference type="GO" id="GO:0016137">
    <property type="term" value="P:glycoside metabolic process"/>
    <property type="evidence" value="ECO:0007669"/>
    <property type="project" value="UniProtKB-ARBA"/>
</dbReference>
<protein>
    <recommendedName>
        <fullName evidence="3">Methyltransferase domain-containing protein</fullName>
    </recommendedName>
</protein>
<keyword evidence="5" id="KW-1185">Reference proteome</keyword>
<dbReference type="GO" id="GO:0008168">
    <property type="term" value="F:methyltransferase activity"/>
    <property type="evidence" value="ECO:0007669"/>
    <property type="project" value="TreeGrafter"/>
</dbReference>
<evidence type="ECO:0000313" key="4">
    <source>
        <dbReference type="EMBL" id="GAB78755.1"/>
    </source>
</evidence>
<dbReference type="InterPro" id="IPR003737">
    <property type="entry name" value="GlcNAc_PI_deacetylase-related"/>
</dbReference>
<dbReference type="InterPro" id="IPR041698">
    <property type="entry name" value="Methyltransf_25"/>
</dbReference>
<name>K6VTT4_9MICO</name>
<sequence>MTGPSGKETPTFHHDQPGTPEHRWLTDPRWAQLPATTPHRLDHRHVVVLSAHPDDETLGIGATLADLATTGARIDLVIATDGESSHPGSTLWTPGRLGQTRRTEARHALSLLAPDARLHLLGLPDGRLADDPAKLLAALQTHLPDLDRNTVVLAPYPDDGHPDHDLLGALAHTLAAHTGADLLHYPIWLWHRSTPDDLDWSQTTVLTPSAHALHTKRAALLAHATQTSPLSPLPGDEPLLPRHVLAHFERVVEVLIAPRTPTRDTPQPHLQPHPRPTRQVPRPDRADTFDALFEKNDDPWNENSWYERRKRRLTLSVLAREHYGSALEIGCATGALTAELVDRADHVIATDISAQALARARRRDLPRVDWRHDGQLTDLPDHTIDLVVLSEVAYFLTGLELLHLLRHAARVLRPGGEILLVDWRARTEDIPLDGELVHDQAERMYTGLLRHRLTYADTDLRIDCWGGPGALGPHQERR</sequence>
<dbReference type="Pfam" id="PF02585">
    <property type="entry name" value="PIG-L"/>
    <property type="match status" value="1"/>
</dbReference>
<accession>K6VTT4</accession>
<evidence type="ECO:0000256" key="1">
    <source>
        <dbReference type="ARBA" id="ARBA00022833"/>
    </source>
</evidence>
<evidence type="ECO:0000259" key="3">
    <source>
        <dbReference type="Pfam" id="PF13649"/>
    </source>
</evidence>
<dbReference type="Proteomes" id="UP000008495">
    <property type="component" value="Unassembled WGS sequence"/>
</dbReference>
<feature type="domain" description="Methyltransferase" evidence="3">
    <location>
        <begin position="327"/>
        <end position="416"/>
    </location>
</feature>
<dbReference type="eggNOG" id="COG2120">
    <property type="taxonomic scope" value="Bacteria"/>
</dbReference>
<dbReference type="PANTHER" id="PTHR42912">
    <property type="entry name" value="METHYLTRANSFERASE"/>
    <property type="match status" value="1"/>
</dbReference>
<dbReference type="SUPFAM" id="SSF53335">
    <property type="entry name" value="S-adenosyl-L-methionine-dependent methyltransferases"/>
    <property type="match status" value="1"/>
</dbReference>
<dbReference type="InterPro" id="IPR024078">
    <property type="entry name" value="LmbE-like_dom_sf"/>
</dbReference>
<dbReference type="eggNOG" id="COG2890">
    <property type="taxonomic scope" value="Bacteria"/>
</dbReference>
<keyword evidence="1" id="KW-0862">Zinc</keyword>
<dbReference type="InterPro" id="IPR029063">
    <property type="entry name" value="SAM-dependent_MTases_sf"/>
</dbReference>
<dbReference type="Pfam" id="PF13649">
    <property type="entry name" value="Methyltransf_25"/>
    <property type="match status" value="1"/>
</dbReference>
<evidence type="ECO:0000256" key="2">
    <source>
        <dbReference type="SAM" id="MobiDB-lite"/>
    </source>
</evidence>
<proteinExistence type="predicted"/>
<dbReference type="CDD" id="cd02440">
    <property type="entry name" value="AdoMet_MTases"/>
    <property type="match status" value="1"/>
</dbReference>
<dbReference type="STRING" id="100225.SAMN05421595_2408"/>
<dbReference type="PANTHER" id="PTHR42912:SF45">
    <property type="entry name" value="23S RRNA (GUANINE(745)-N(1))-METHYLTRANSFERASE"/>
    <property type="match status" value="1"/>
</dbReference>